<dbReference type="SUPFAM" id="SSF53448">
    <property type="entry name" value="Nucleotide-diphospho-sugar transferases"/>
    <property type="match status" value="1"/>
</dbReference>
<dbReference type="OrthoDB" id="9779926at2"/>
<keyword evidence="3" id="KW-1185">Reference proteome</keyword>
<accession>A0A5D0QYB2</accession>
<name>A0A5D0QYB2_9FLAO</name>
<dbReference type="GO" id="GO:0016740">
    <property type="term" value="F:transferase activity"/>
    <property type="evidence" value="ECO:0007669"/>
    <property type="project" value="UniProtKB-KW"/>
</dbReference>
<gene>
    <name evidence="2" type="ORF">ES675_08580</name>
</gene>
<feature type="domain" description="Nucleotidyl transferase" evidence="1">
    <location>
        <begin position="8"/>
        <end position="263"/>
    </location>
</feature>
<dbReference type="InterPro" id="IPR005835">
    <property type="entry name" value="NTP_transferase_dom"/>
</dbReference>
<comment type="caution">
    <text evidence="2">The sequence shown here is derived from an EMBL/GenBank/DDBJ whole genome shotgun (WGS) entry which is preliminary data.</text>
</comment>
<protein>
    <submittedName>
        <fullName evidence="2">Nucleotidyltransferase</fullName>
    </submittedName>
</protein>
<proteinExistence type="predicted"/>
<evidence type="ECO:0000313" key="2">
    <source>
        <dbReference type="EMBL" id="TYB73696.1"/>
    </source>
</evidence>
<dbReference type="Pfam" id="PF00483">
    <property type="entry name" value="NTP_transferase"/>
    <property type="match status" value="1"/>
</dbReference>
<sequence>MAKKTLAIMAAGMGSRFGSLKQLQPVYGTFSIMDFSIYDAMHVGYNHIVFIVRDEIIHHFKDRYVNKLPKHISVDFVIQKNELSDSRTRIKPWGTGHALLALKETVTTGFTLINADDFYGRKAFQLMHDALFKDTNLNHYLVGYALKNTLSDNGSVSRGICHVDKNQNLINIEELTAIMRNDAGEISAQTNIISETLNPNTLVSMNFWGFKQSVFNVANDLFLKFLHTITDFEKDEFYITYIIKHLIENSPNSIQVLATDSSWFGMTYLADETSARENIKTHIDNNFYPKKLW</sequence>
<dbReference type="Proteomes" id="UP000324358">
    <property type="component" value="Unassembled WGS sequence"/>
</dbReference>
<dbReference type="AlphaFoldDB" id="A0A5D0QYB2"/>
<dbReference type="InterPro" id="IPR029044">
    <property type="entry name" value="Nucleotide-diphossugar_trans"/>
</dbReference>
<organism evidence="2 3">
    <name type="scientific">Bizionia algoritergicola</name>
    <dbReference type="NCBI Taxonomy" id="291187"/>
    <lineage>
        <taxon>Bacteria</taxon>
        <taxon>Pseudomonadati</taxon>
        <taxon>Bacteroidota</taxon>
        <taxon>Flavobacteriia</taxon>
        <taxon>Flavobacteriales</taxon>
        <taxon>Flavobacteriaceae</taxon>
        <taxon>Bizionia</taxon>
    </lineage>
</organism>
<dbReference type="Gene3D" id="3.90.550.10">
    <property type="entry name" value="Spore Coat Polysaccharide Biosynthesis Protein SpsA, Chain A"/>
    <property type="match status" value="1"/>
</dbReference>
<evidence type="ECO:0000259" key="1">
    <source>
        <dbReference type="Pfam" id="PF00483"/>
    </source>
</evidence>
<dbReference type="EMBL" id="VSKL01000002">
    <property type="protein sequence ID" value="TYB73696.1"/>
    <property type="molecule type" value="Genomic_DNA"/>
</dbReference>
<keyword evidence="2" id="KW-0808">Transferase</keyword>
<dbReference type="RefSeq" id="WP_066254785.1">
    <property type="nucleotide sequence ID" value="NZ_VSKL01000002.1"/>
</dbReference>
<reference evidence="2 3" key="1">
    <citation type="submission" date="2019-08" db="EMBL/GenBank/DDBJ databases">
        <title>Genomes of Antarctic Bizionia species.</title>
        <authorList>
            <person name="Bowman J.P."/>
        </authorList>
    </citation>
    <scope>NUCLEOTIDE SEQUENCE [LARGE SCALE GENOMIC DNA]</scope>
    <source>
        <strain evidence="2 3">APA-1</strain>
    </source>
</reference>
<evidence type="ECO:0000313" key="3">
    <source>
        <dbReference type="Proteomes" id="UP000324358"/>
    </source>
</evidence>